<accession>A0A5M3T646</accession>
<dbReference type="GeneID" id="301681916"/>
<proteinExistence type="predicted"/>
<keyword evidence="2" id="KW-0808">Transferase</keyword>
<protein>
    <submittedName>
        <fullName evidence="2">Glycosyl transferase</fullName>
    </submittedName>
</protein>
<reference evidence="2 3" key="1">
    <citation type="journal article" date="2019" name="J Genomics">
        <title>The Draft Genome of a Hydrogen-producing Cyanobacterium, Arthrospira platensis NIES-46.</title>
        <authorList>
            <person name="Suzuki S."/>
            <person name="Yamaguchi H."/>
            <person name="Kawachi M."/>
        </authorList>
    </citation>
    <scope>NUCLEOTIDE SEQUENCE [LARGE SCALE GENOMIC DNA]</scope>
    <source>
        <strain evidence="2 3">NIES-46</strain>
    </source>
</reference>
<dbReference type="CDD" id="cd00761">
    <property type="entry name" value="Glyco_tranf_GTA_type"/>
    <property type="match status" value="1"/>
</dbReference>
<dbReference type="InterPro" id="IPR001173">
    <property type="entry name" value="Glyco_trans_2-like"/>
</dbReference>
<dbReference type="RefSeq" id="WP_014275427.1">
    <property type="nucleotide sequence ID" value="NZ_BIMW01000058.1"/>
</dbReference>
<keyword evidence="3" id="KW-1185">Reference proteome</keyword>
<dbReference type="Proteomes" id="UP000326169">
    <property type="component" value="Unassembled WGS sequence"/>
</dbReference>
<dbReference type="PANTHER" id="PTHR22916:SF56">
    <property type="entry name" value="GLYCOSYL TRANSFERASE"/>
    <property type="match status" value="1"/>
</dbReference>
<dbReference type="InterPro" id="IPR029044">
    <property type="entry name" value="Nucleotide-diphossugar_trans"/>
</dbReference>
<feature type="domain" description="Glycosyltransferase 2-like" evidence="1">
    <location>
        <begin position="12"/>
        <end position="155"/>
    </location>
</feature>
<dbReference type="EMBL" id="BIMW01000058">
    <property type="protein sequence ID" value="GCE92959.1"/>
    <property type="molecule type" value="Genomic_DNA"/>
</dbReference>
<evidence type="ECO:0000313" key="3">
    <source>
        <dbReference type="Proteomes" id="UP000326169"/>
    </source>
</evidence>
<gene>
    <name evidence="2" type="ORF">NIES46_10080</name>
</gene>
<evidence type="ECO:0000259" key="1">
    <source>
        <dbReference type="Pfam" id="PF00535"/>
    </source>
</evidence>
<dbReference type="Pfam" id="PF00535">
    <property type="entry name" value="Glycos_transf_2"/>
    <property type="match status" value="1"/>
</dbReference>
<organism evidence="2 3">
    <name type="scientific">Limnospira platensis NIES-46</name>
    <dbReference type="NCBI Taxonomy" id="1236695"/>
    <lineage>
        <taxon>Bacteria</taxon>
        <taxon>Bacillati</taxon>
        <taxon>Cyanobacteriota</taxon>
        <taxon>Cyanophyceae</taxon>
        <taxon>Oscillatoriophycideae</taxon>
        <taxon>Oscillatoriales</taxon>
        <taxon>Sirenicapillariaceae</taxon>
        <taxon>Limnospira</taxon>
    </lineage>
</organism>
<dbReference type="Gene3D" id="3.90.550.10">
    <property type="entry name" value="Spore Coat Polysaccharide Biosynthesis Protein SpsA, Chain A"/>
    <property type="match status" value="1"/>
</dbReference>
<comment type="caution">
    <text evidence="2">The sequence shown here is derived from an EMBL/GenBank/DDBJ whole genome shotgun (WGS) entry which is preliminary data.</text>
</comment>
<evidence type="ECO:0000313" key="2">
    <source>
        <dbReference type="EMBL" id="GCE92959.1"/>
    </source>
</evidence>
<name>A0A5M3T646_LIMPL</name>
<dbReference type="GO" id="GO:0016740">
    <property type="term" value="F:transferase activity"/>
    <property type="evidence" value="ECO:0007669"/>
    <property type="project" value="UniProtKB-KW"/>
</dbReference>
<dbReference type="PANTHER" id="PTHR22916">
    <property type="entry name" value="GLYCOSYLTRANSFERASE"/>
    <property type="match status" value="1"/>
</dbReference>
<sequence>MAQTYPPHPRVSIGLPVYNGENFIQETLDCLLSQTFDDFELIICDNASTDRTEEICRDYAARDKRIRYYRHPENLGAAKNYNRTFELSTAEYFKWAAHDDLYAPEFLERCVEALDTHPSTVLCYPQEYWIDEQGNPLKSHADILNLRSPKPTERFKQYHDLWQQRKYMPGHMVFGLMRSDELRKTQLIGDYIWADLPLAAELALRGEFYEIPEPLFFYREHSQTSRAIRKDAGSSALLNWYNSQTTRKFALTNWTLLWEYIKVINRVPIKFSEKLYCYGQMGRWVSWKWKRLGFELMQAAVQAPSVYFQKTQNT</sequence>
<dbReference type="SUPFAM" id="SSF53448">
    <property type="entry name" value="Nucleotide-diphospho-sugar transferases"/>
    <property type="match status" value="1"/>
</dbReference>